<keyword evidence="2" id="KW-0472">Membrane</keyword>
<keyword evidence="4" id="KW-1185">Reference proteome</keyword>
<feature type="compositionally biased region" description="Low complexity" evidence="1">
    <location>
        <begin position="151"/>
        <end position="162"/>
    </location>
</feature>
<feature type="compositionally biased region" description="Basic and acidic residues" evidence="1">
    <location>
        <begin position="90"/>
        <end position="116"/>
    </location>
</feature>
<keyword evidence="2" id="KW-1133">Transmembrane helix</keyword>
<organism evidence="3 4">
    <name type="scientific">Anthostomella pinea</name>
    <dbReference type="NCBI Taxonomy" id="933095"/>
    <lineage>
        <taxon>Eukaryota</taxon>
        <taxon>Fungi</taxon>
        <taxon>Dikarya</taxon>
        <taxon>Ascomycota</taxon>
        <taxon>Pezizomycotina</taxon>
        <taxon>Sordariomycetes</taxon>
        <taxon>Xylariomycetidae</taxon>
        <taxon>Xylariales</taxon>
        <taxon>Xylariaceae</taxon>
        <taxon>Anthostomella</taxon>
    </lineage>
</organism>
<evidence type="ECO:0000256" key="1">
    <source>
        <dbReference type="SAM" id="MobiDB-lite"/>
    </source>
</evidence>
<gene>
    <name evidence="3" type="ORF">KHLLAP_LOCUS8521</name>
</gene>
<name>A0AAI8VNC4_9PEZI</name>
<evidence type="ECO:0000256" key="2">
    <source>
        <dbReference type="SAM" id="Phobius"/>
    </source>
</evidence>
<keyword evidence="2" id="KW-0812">Transmembrane</keyword>
<dbReference type="AlphaFoldDB" id="A0AAI8VNC4"/>
<sequence length="168" mass="18123">MKPDLTKLPPQVAVHFNSNWVFMYVVLVLIPVVFVGVALFSRKRDHVVIRKHDVEKGVAAGSAGAGAAVARPRPAMVPPVMSLPYGAAQPRDESRASYEPGSEKSRAPIYEVKSRESSTSTTAAQVGQAEQSPSGDGLSRGKEEANVYIHSQGSSRYSSQESFHNVPF</sequence>
<feature type="compositionally biased region" description="Polar residues" evidence="1">
    <location>
        <begin position="117"/>
        <end position="134"/>
    </location>
</feature>
<evidence type="ECO:0000313" key="4">
    <source>
        <dbReference type="Proteomes" id="UP001295740"/>
    </source>
</evidence>
<reference evidence="3" key="1">
    <citation type="submission" date="2023-10" db="EMBL/GenBank/DDBJ databases">
        <authorList>
            <person name="Hackl T."/>
        </authorList>
    </citation>
    <scope>NUCLEOTIDE SEQUENCE</scope>
</reference>
<dbReference type="EMBL" id="CAUWAG010000010">
    <property type="protein sequence ID" value="CAJ2508053.1"/>
    <property type="molecule type" value="Genomic_DNA"/>
</dbReference>
<feature type="transmembrane region" description="Helical" evidence="2">
    <location>
        <begin position="20"/>
        <end position="41"/>
    </location>
</feature>
<comment type="caution">
    <text evidence="3">The sequence shown here is derived from an EMBL/GenBank/DDBJ whole genome shotgun (WGS) entry which is preliminary data.</text>
</comment>
<dbReference type="Proteomes" id="UP001295740">
    <property type="component" value="Unassembled WGS sequence"/>
</dbReference>
<feature type="region of interest" description="Disordered" evidence="1">
    <location>
        <begin position="80"/>
        <end position="168"/>
    </location>
</feature>
<proteinExistence type="predicted"/>
<protein>
    <submittedName>
        <fullName evidence="3">Uu.00g092390.m01.CDS01</fullName>
    </submittedName>
</protein>
<evidence type="ECO:0000313" key="3">
    <source>
        <dbReference type="EMBL" id="CAJ2508053.1"/>
    </source>
</evidence>
<accession>A0AAI8VNC4</accession>